<name>A0A194UVJ1_CYTMA</name>
<sequence>MSKRSDNTYEGSPPPKRNTKSKYGQWHLAPYRRHVPIENLIRHFAKLRIDTPPIERLPQEIILEILENIVHPLAAQHVTAAMTDRRDILNLCRTSRQLQTAATTILYRVPYLKTAKSVGCFLFTLTQNPDLVPLVRELFCSGIAAHNPRLAYAFWNEGDTTYNAMLAMLTSFDKFGEEQLPDLHSYPIRDCISSQLLEAILRLLPQISVLSIPQTQLLDGPYISQIHLQHLTKLSISIVHHPESSFIACPAPYSRRLLSCGWPSSSRGDSSSMINGSSERYVERLVTRRTKLCGPAEWELMSLGQPMFDPSKFHTLLFDNPGRDAKHFGDYATSQSWDVNRFLATTGRGLRTLSLNWQGPPKLFDYFGLDEEHLTNLNTLTNLTYLTVSLQVLFGRARNFNDRIDELRKSPSTELDRLFPESLQILRVNEFITGLFKDDLRPRYPIGRLSRIRDHNSAVHGFLQVLRDHWLAARGDRQLRFKRWAILDKCMYMDRHHGRGGLSDLVGHPDLWIKRPIDQGFVSVARRSLAEKDEEEDVIL</sequence>
<evidence type="ECO:0000313" key="2">
    <source>
        <dbReference type="EMBL" id="KUI55634.1"/>
    </source>
</evidence>
<dbReference type="OrthoDB" id="5241589at2759"/>
<proteinExistence type="predicted"/>
<reference evidence="3" key="1">
    <citation type="submission" date="2014-12" db="EMBL/GenBank/DDBJ databases">
        <title>Genome Sequence of Valsa Canker Pathogens Uncovers a Specific Adaption of Colonization on Woody Bark.</title>
        <authorList>
            <person name="Yin Z."/>
            <person name="Liu H."/>
            <person name="Gao X."/>
            <person name="Li Z."/>
            <person name="Song N."/>
            <person name="Ke X."/>
            <person name="Dai Q."/>
            <person name="Wu Y."/>
            <person name="Sun Y."/>
            <person name="Xu J.-R."/>
            <person name="Kang Z.K."/>
            <person name="Wang L."/>
            <person name="Huang L."/>
        </authorList>
    </citation>
    <scope>NUCLEOTIDE SEQUENCE [LARGE SCALE GENOMIC DNA]</scope>
    <source>
        <strain evidence="3">SXYL134</strain>
    </source>
</reference>
<keyword evidence="3" id="KW-1185">Reference proteome</keyword>
<dbReference type="AlphaFoldDB" id="A0A194UVJ1"/>
<evidence type="ECO:0008006" key="4">
    <source>
        <dbReference type="Google" id="ProtNLM"/>
    </source>
</evidence>
<dbReference type="EMBL" id="KN714682">
    <property type="protein sequence ID" value="KUI55634.1"/>
    <property type="molecule type" value="Genomic_DNA"/>
</dbReference>
<accession>A0A194UVJ1</accession>
<evidence type="ECO:0000313" key="3">
    <source>
        <dbReference type="Proteomes" id="UP000078576"/>
    </source>
</evidence>
<protein>
    <recommendedName>
        <fullName evidence="4">F-box domain-containing protein</fullName>
    </recommendedName>
</protein>
<dbReference type="Proteomes" id="UP000078576">
    <property type="component" value="Unassembled WGS sequence"/>
</dbReference>
<evidence type="ECO:0000256" key="1">
    <source>
        <dbReference type="SAM" id="MobiDB-lite"/>
    </source>
</evidence>
<organism evidence="2 3">
    <name type="scientific">Cytospora mali</name>
    <name type="common">Apple Valsa canker fungus</name>
    <name type="synonym">Valsa mali</name>
    <dbReference type="NCBI Taxonomy" id="578113"/>
    <lineage>
        <taxon>Eukaryota</taxon>
        <taxon>Fungi</taxon>
        <taxon>Dikarya</taxon>
        <taxon>Ascomycota</taxon>
        <taxon>Pezizomycotina</taxon>
        <taxon>Sordariomycetes</taxon>
        <taxon>Sordariomycetidae</taxon>
        <taxon>Diaporthales</taxon>
        <taxon>Cytosporaceae</taxon>
        <taxon>Cytospora</taxon>
    </lineage>
</organism>
<feature type="region of interest" description="Disordered" evidence="1">
    <location>
        <begin position="1"/>
        <end position="23"/>
    </location>
</feature>
<gene>
    <name evidence="2" type="ORF">VP1G_03055</name>
</gene>